<sequence length="284" mass="31110">MAEDTYTHGHHPSVLRAHSWRTAENSAAYLLSSLTSTDRLLDVGCGPGTITIGFAERVREVVGIDAAAEPLTGATALAAEHGLHNVEFGVGDVYSLDFDDNSFDVVHAHQVLQHLSDPVRALREMARVARPGGIVAVRDADYSGMIWYPMPAELDEWMTLYQKVARSNSAEPDAGRRLLSWAKQAGFTDIVATADTWCYASDEERAWWGGSWAERVVNSSFAKQAIERGFADPAKLEELSRAWGDWAQSDDGWFAIVNGEVLCRVPDEPRSFGTGGAERTNLAK</sequence>
<dbReference type="Gene3D" id="3.40.50.150">
    <property type="entry name" value="Vaccinia Virus protein VP39"/>
    <property type="match status" value="1"/>
</dbReference>
<dbReference type="PANTHER" id="PTHR43591">
    <property type="entry name" value="METHYLTRANSFERASE"/>
    <property type="match status" value="1"/>
</dbReference>
<feature type="domain" description="Methyltransferase" evidence="1">
    <location>
        <begin position="36"/>
        <end position="174"/>
    </location>
</feature>
<accession>A0ABY8QPT0</accession>
<dbReference type="RefSeq" id="WP_349637759.1">
    <property type="nucleotide sequence ID" value="NZ_CP090958.1"/>
</dbReference>
<dbReference type="GO" id="GO:0032259">
    <property type="term" value="P:methylation"/>
    <property type="evidence" value="ECO:0007669"/>
    <property type="project" value="UniProtKB-KW"/>
</dbReference>
<evidence type="ECO:0000259" key="1">
    <source>
        <dbReference type="Pfam" id="PF13847"/>
    </source>
</evidence>
<evidence type="ECO:0000313" key="2">
    <source>
        <dbReference type="EMBL" id="WGW10978.1"/>
    </source>
</evidence>
<organism evidence="2 3">
    <name type="scientific">Saxibacter everestensis</name>
    <dbReference type="NCBI Taxonomy" id="2909229"/>
    <lineage>
        <taxon>Bacteria</taxon>
        <taxon>Bacillati</taxon>
        <taxon>Actinomycetota</taxon>
        <taxon>Actinomycetes</taxon>
        <taxon>Micrococcales</taxon>
        <taxon>Brevibacteriaceae</taxon>
        <taxon>Saxibacter</taxon>
    </lineage>
</organism>
<dbReference type="CDD" id="cd02440">
    <property type="entry name" value="AdoMet_MTases"/>
    <property type="match status" value="1"/>
</dbReference>
<keyword evidence="2" id="KW-0808">Transferase</keyword>
<protein>
    <submittedName>
        <fullName evidence="2">Methyltransferase domain-containing protein</fullName>
    </submittedName>
</protein>
<dbReference type="Pfam" id="PF13847">
    <property type="entry name" value="Methyltransf_31"/>
    <property type="match status" value="1"/>
</dbReference>
<dbReference type="EMBL" id="CP090958">
    <property type="protein sequence ID" value="WGW10978.1"/>
    <property type="molecule type" value="Genomic_DNA"/>
</dbReference>
<dbReference type="Proteomes" id="UP001209083">
    <property type="component" value="Chromosome"/>
</dbReference>
<reference evidence="2 3" key="1">
    <citation type="submission" date="2023-05" db="EMBL/GenBank/DDBJ databases">
        <title>Lithophilousrod everest ZFBP1038 complete genpme.</title>
        <authorList>
            <person name="Tian M."/>
        </authorList>
    </citation>
    <scope>NUCLEOTIDE SEQUENCE [LARGE SCALE GENOMIC DNA]</scope>
    <source>
        <strain evidence="2 3">ZFBP1038</strain>
    </source>
</reference>
<dbReference type="GO" id="GO:0008168">
    <property type="term" value="F:methyltransferase activity"/>
    <property type="evidence" value="ECO:0007669"/>
    <property type="project" value="UniProtKB-KW"/>
</dbReference>
<dbReference type="InterPro" id="IPR025714">
    <property type="entry name" value="Methyltranfer_dom"/>
</dbReference>
<gene>
    <name evidence="2" type="ORF">LWF01_12800</name>
</gene>
<proteinExistence type="predicted"/>
<dbReference type="PANTHER" id="PTHR43591:SF24">
    <property type="entry name" value="2-METHOXY-6-POLYPRENYL-1,4-BENZOQUINOL METHYLASE, MITOCHONDRIAL"/>
    <property type="match status" value="1"/>
</dbReference>
<dbReference type="SUPFAM" id="SSF53335">
    <property type="entry name" value="S-adenosyl-L-methionine-dependent methyltransferases"/>
    <property type="match status" value="1"/>
</dbReference>
<name>A0ABY8QPT0_9MICO</name>
<dbReference type="InterPro" id="IPR029063">
    <property type="entry name" value="SAM-dependent_MTases_sf"/>
</dbReference>
<keyword evidence="3" id="KW-1185">Reference proteome</keyword>
<evidence type="ECO:0000313" key="3">
    <source>
        <dbReference type="Proteomes" id="UP001209083"/>
    </source>
</evidence>
<keyword evidence="2" id="KW-0489">Methyltransferase</keyword>